<evidence type="ECO:0008006" key="4">
    <source>
        <dbReference type="Google" id="ProtNLM"/>
    </source>
</evidence>
<dbReference type="EMBL" id="JXLP01000031">
    <property type="protein sequence ID" value="KIL72718.1"/>
    <property type="molecule type" value="Genomic_DNA"/>
</dbReference>
<feature type="region of interest" description="Disordered" evidence="1">
    <location>
        <begin position="1"/>
        <end position="20"/>
    </location>
</feature>
<keyword evidence="3" id="KW-1185">Reference proteome</keyword>
<comment type="caution">
    <text evidence="2">The sequence shown here is derived from an EMBL/GenBank/DDBJ whole genome shotgun (WGS) entry which is preliminary data.</text>
</comment>
<feature type="compositionally biased region" description="Basic and acidic residues" evidence="1">
    <location>
        <begin position="9"/>
        <end position="18"/>
    </location>
</feature>
<name>A0ABR5ANU9_BACBA</name>
<accession>A0ABR5ANU9</accession>
<evidence type="ECO:0000313" key="2">
    <source>
        <dbReference type="EMBL" id="KIL72718.1"/>
    </source>
</evidence>
<organism evidence="2 3">
    <name type="scientific">Bacillus badius</name>
    <dbReference type="NCBI Taxonomy" id="1455"/>
    <lineage>
        <taxon>Bacteria</taxon>
        <taxon>Bacillati</taxon>
        <taxon>Bacillota</taxon>
        <taxon>Bacilli</taxon>
        <taxon>Bacillales</taxon>
        <taxon>Bacillaceae</taxon>
        <taxon>Pseudobacillus</taxon>
    </lineage>
</organism>
<gene>
    <name evidence="2" type="ORF">SD77_3453</name>
</gene>
<protein>
    <recommendedName>
        <fullName evidence="4">Phage protein</fullName>
    </recommendedName>
</protein>
<sequence length="106" mass="12300">MPFTAFQKPIDEEGHYENGDWIEPQPIPVPAFGVILPFSDDDLRYSEAGTYSTKDRKLYTIEPLKEGQKIEYKGIPYTVQQFKDYTDYADVFIYVARWAGNENSHP</sequence>
<evidence type="ECO:0000256" key="1">
    <source>
        <dbReference type="SAM" id="MobiDB-lite"/>
    </source>
</evidence>
<evidence type="ECO:0000313" key="3">
    <source>
        <dbReference type="Proteomes" id="UP000031982"/>
    </source>
</evidence>
<reference evidence="2 3" key="1">
    <citation type="submission" date="2015-01" db="EMBL/GenBank/DDBJ databases">
        <title>Genome Assembly of Bacillus badius MTCC 1458.</title>
        <authorList>
            <person name="Verma A."/>
            <person name="Khatri I."/>
            <person name="Mual P."/>
            <person name="Subramanian S."/>
            <person name="Krishnamurthi S."/>
        </authorList>
    </citation>
    <scope>NUCLEOTIDE SEQUENCE [LARGE SCALE GENOMIC DNA]</scope>
    <source>
        <strain evidence="2 3">MTCC 1458</strain>
    </source>
</reference>
<proteinExistence type="predicted"/>
<dbReference type="Proteomes" id="UP000031982">
    <property type="component" value="Unassembled WGS sequence"/>
</dbReference>